<accession>A0A139WW93</accession>
<evidence type="ECO:0000256" key="11">
    <source>
        <dbReference type="ARBA" id="ARBA00023317"/>
    </source>
</evidence>
<dbReference type="EC" id="2.7.1.40" evidence="3"/>
<evidence type="ECO:0000259" key="13">
    <source>
        <dbReference type="Pfam" id="PF02887"/>
    </source>
</evidence>
<gene>
    <name evidence="14" type="ORF">WA1_44305</name>
</gene>
<keyword evidence="8" id="KW-0067">ATP-binding</keyword>
<dbReference type="Gene3D" id="3.40.1380.20">
    <property type="entry name" value="Pyruvate kinase, C-terminal domain"/>
    <property type="match status" value="1"/>
</dbReference>
<dbReference type="InterPro" id="IPR015793">
    <property type="entry name" value="Pyrv_Knase_brl"/>
</dbReference>
<dbReference type="SUPFAM" id="SSF52935">
    <property type="entry name" value="PK C-terminal domain-like"/>
    <property type="match status" value="1"/>
</dbReference>
<dbReference type="GO" id="GO:0030955">
    <property type="term" value="F:potassium ion binding"/>
    <property type="evidence" value="ECO:0007669"/>
    <property type="project" value="InterPro"/>
</dbReference>
<evidence type="ECO:0000256" key="3">
    <source>
        <dbReference type="ARBA" id="ARBA00012142"/>
    </source>
</evidence>
<protein>
    <recommendedName>
        <fullName evidence="3">pyruvate kinase</fullName>
        <ecNumber evidence="3">2.7.1.40</ecNumber>
    </recommendedName>
</protein>
<keyword evidence="6" id="KW-0547">Nucleotide-binding</keyword>
<comment type="caution">
    <text evidence="14">The sequence shown here is derived from an EMBL/GenBank/DDBJ whole genome shotgun (WGS) entry which is preliminary data.</text>
</comment>
<dbReference type="Gene3D" id="3.20.20.60">
    <property type="entry name" value="Phosphoenolpyruvate-binding domains"/>
    <property type="match status" value="1"/>
</dbReference>
<dbReference type="InterPro" id="IPR040442">
    <property type="entry name" value="Pyrv_kinase-like_dom_sf"/>
</dbReference>
<evidence type="ECO:0000313" key="14">
    <source>
        <dbReference type="EMBL" id="KYC36706.1"/>
    </source>
</evidence>
<feature type="domain" description="Pyruvate kinase barrel" evidence="12">
    <location>
        <begin position="74"/>
        <end position="233"/>
    </location>
</feature>
<dbReference type="InterPro" id="IPR001697">
    <property type="entry name" value="Pyr_Knase"/>
</dbReference>
<sequence>MQPLTRQTKVVATVSLASSLQTIAGMIKAGMNVACLNLSHGSYDDLAQTIAQIRSIAEELDTPITLLQELQKPQLSSLTDKDTQDLEFGLSQEVDYIALSFVSSAEDVRVLKNLLQQKGAADTPVVAKIEKHDAIANLEEILDECDAVMIAPSDLGVGMSQEKLLLLQKRIIGLCNHKGIPVISAIQMPESTIHNAHSIRAETSDIANAIIDGTDAILLSSESEVGEVSVESVQRLVKIATETEAEIEFLNNPPAKTDVTHALSMGLNAICKVLPPRYIATFTSSGYTARLAAGERPKVPILALTPNPKVYRSLNLIWGVQPVLLNREVETFEELTAQVEEILRDRSWVEPGDKVLIMAGIPTKRSQGTNFLKIHTIAVST</sequence>
<dbReference type="EMBL" id="ANNX02000047">
    <property type="protein sequence ID" value="KYC36706.1"/>
    <property type="molecule type" value="Genomic_DNA"/>
</dbReference>
<dbReference type="Pfam" id="PF02887">
    <property type="entry name" value="PK_C"/>
    <property type="match status" value="1"/>
</dbReference>
<dbReference type="GO" id="GO:0000287">
    <property type="term" value="F:magnesium ion binding"/>
    <property type="evidence" value="ECO:0007669"/>
    <property type="project" value="InterPro"/>
</dbReference>
<dbReference type="PANTHER" id="PTHR11817">
    <property type="entry name" value="PYRUVATE KINASE"/>
    <property type="match status" value="1"/>
</dbReference>
<keyword evidence="9" id="KW-0460">Magnesium</keyword>
<comment type="similarity">
    <text evidence="2">Belongs to the pyruvate kinase family.</text>
</comment>
<dbReference type="InterPro" id="IPR015795">
    <property type="entry name" value="Pyrv_Knase_C"/>
</dbReference>
<keyword evidence="5" id="KW-0479">Metal-binding</keyword>
<dbReference type="AlphaFoldDB" id="A0A139WW93"/>
<evidence type="ECO:0000256" key="2">
    <source>
        <dbReference type="ARBA" id="ARBA00008663"/>
    </source>
</evidence>
<dbReference type="GO" id="GO:0004743">
    <property type="term" value="F:pyruvate kinase activity"/>
    <property type="evidence" value="ECO:0007669"/>
    <property type="project" value="UniProtKB-EC"/>
</dbReference>
<evidence type="ECO:0000256" key="9">
    <source>
        <dbReference type="ARBA" id="ARBA00022842"/>
    </source>
</evidence>
<keyword evidence="7" id="KW-0418">Kinase</keyword>
<feature type="domain" description="Pyruvate kinase C-terminal" evidence="13">
    <location>
        <begin position="262"/>
        <end position="375"/>
    </location>
</feature>
<evidence type="ECO:0000256" key="7">
    <source>
        <dbReference type="ARBA" id="ARBA00022777"/>
    </source>
</evidence>
<dbReference type="OrthoDB" id="9812123at2"/>
<evidence type="ECO:0000313" key="15">
    <source>
        <dbReference type="Proteomes" id="UP000076925"/>
    </source>
</evidence>
<evidence type="ECO:0000256" key="1">
    <source>
        <dbReference type="ARBA" id="ARBA00004997"/>
    </source>
</evidence>
<keyword evidence="4" id="KW-0808">Transferase</keyword>
<keyword evidence="10" id="KW-0324">Glycolysis</keyword>
<evidence type="ECO:0000256" key="4">
    <source>
        <dbReference type="ARBA" id="ARBA00022679"/>
    </source>
</evidence>
<dbReference type="UniPathway" id="UPA00109">
    <property type="reaction ID" value="UER00188"/>
</dbReference>
<dbReference type="InterPro" id="IPR015813">
    <property type="entry name" value="Pyrv/PenolPyrv_kinase-like_dom"/>
</dbReference>
<dbReference type="GO" id="GO:0016301">
    <property type="term" value="F:kinase activity"/>
    <property type="evidence" value="ECO:0007669"/>
    <property type="project" value="UniProtKB-KW"/>
</dbReference>
<keyword evidence="15" id="KW-1185">Reference proteome</keyword>
<organism evidence="14 15">
    <name type="scientific">Scytonema hofmannii PCC 7110</name>
    <dbReference type="NCBI Taxonomy" id="128403"/>
    <lineage>
        <taxon>Bacteria</taxon>
        <taxon>Bacillati</taxon>
        <taxon>Cyanobacteriota</taxon>
        <taxon>Cyanophyceae</taxon>
        <taxon>Nostocales</taxon>
        <taxon>Scytonemataceae</taxon>
        <taxon>Scytonema</taxon>
    </lineage>
</organism>
<dbReference type="InterPro" id="IPR036918">
    <property type="entry name" value="Pyrv_Knase_C_sf"/>
</dbReference>
<keyword evidence="11" id="KW-0670">Pyruvate</keyword>
<evidence type="ECO:0000256" key="6">
    <source>
        <dbReference type="ARBA" id="ARBA00022741"/>
    </source>
</evidence>
<evidence type="ECO:0000259" key="12">
    <source>
        <dbReference type="Pfam" id="PF00224"/>
    </source>
</evidence>
<dbReference type="Pfam" id="PF00224">
    <property type="entry name" value="PK"/>
    <property type="match status" value="1"/>
</dbReference>
<name>A0A139WW93_9CYAN</name>
<dbReference type="STRING" id="128403.WA1_44305"/>
<evidence type="ECO:0000256" key="5">
    <source>
        <dbReference type="ARBA" id="ARBA00022723"/>
    </source>
</evidence>
<evidence type="ECO:0000256" key="8">
    <source>
        <dbReference type="ARBA" id="ARBA00022840"/>
    </source>
</evidence>
<evidence type="ECO:0000256" key="10">
    <source>
        <dbReference type="ARBA" id="ARBA00023152"/>
    </source>
</evidence>
<dbReference type="RefSeq" id="WP_017744737.1">
    <property type="nucleotide sequence ID" value="NZ_KQ976354.1"/>
</dbReference>
<proteinExistence type="inferred from homology"/>
<comment type="pathway">
    <text evidence="1">Carbohydrate degradation; glycolysis; pyruvate from D-glyceraldehyde 3-phosphate: step 5/5.</text>
</comment>
<dbReference type="GO" id="GO:0005524">
    <property type="term" value="F:ATP binding"/>
    <property type="evidence" value="ECO:0007669"/>
    <property type="project" value="UniProtKB-KW"/>
</dbReference>
<reference evidence="14 15" key="1">
    <citation type="journal article" date="2013" name="Genome Biol. Evol.">
        <title>Genomes of Stigonematalean cyanobacteria (subsection V) and the evolution of oxygenic photosynthesis from prokaryotes to plastids.</title>
        <authorList>
            <person name="Dagan T."/>
            <person name="Roettger M."/>
            <person name="Stucken K."/>
            <person name="Landan G."/>
            <person name="Koch R."/>
            <person name="Major P."/>
            <person name="Gould S.B."/>
            <person name="Goremykin V.V."/>
            <person name="Rippka R."/>
            <person name="Tandeau de Marsac N."/>
            <person name="Gugger M."/>
            <person name="Lockhart P.J."/>
            <person name="Allen J.F."/>
            <person name="Brune I."/>
            <person name="Maus I."/>
            <person name="Puhler A."/>
            <person name="Martin W.F."/>
        </authorList>
    </citation>
    <scope>NUCLEOTIDE SEQUENCE [LARGE SCALE GENOMIC DNA]</scope>
    <source>
        <strain evidence="14 15">PCC 7110</strain>
    </source>
</reference>
<dbReference type="SUPFAM" id="SSF51621">
    <property type="entry name" value="Phosphoenolpyruvate/pyruvate domain"/>
    <property type="match status" value="1"/>
</dbReference>
<dbReference type="Proteomes" id="UP000076925">
    <property type="component" value="Unassembled WGS sequence"/>
</dbReference>